<dbReference type="Pfam" id="PF09356">
    <property type="entry name" value="Phage_BR0599"/>
    <property type="match status" value="1"/>
</dbReference>
<dbReference type="InterPro" id="IPR018964">
    <property type="entry name" value="Phage_phiJL001_Gp84_C"/>
</dbReference>
<reference evidence="2 3" key="1">
    <citation type="journal article" date="2018" name="Genome Biol. Evol.">
        <title>The Genome Sequence of "Candidatus Fokinia solitaria": Insights on Reductive Evolution in Rickettsiales.</title>
        <authorList>
            <person name="Floriano A.M."/>
            <person name="Castelli M."/>
            <person name="Krenek S."/>
            <person name="Berendonk T.U."/>
            <person name="Bazzocchi C."/>
            <person name="Petroni G."/>
            <person name="Sassera D."/>
        </authorList>
    </citation>
    <scope>NUCLEOTIDE SEQUENCE [LARGE SCALE GENOMIC DNA]</scope>
    <source>
        <strain evidence="2">Rio ETE_ALG 3VII</strain>
    </source>
</reference>
<gene>
    <name evidence="2" type="ORF">Fsol_00282</name>
</gene>
<proteinExistence type="predicted"/>
<dbReference type="AlphaFoldDB" id="A0A2U8BRW0"/>
<evidence type="ECO:0000259" key="1">
    <source>
        <dbReference type="Pfam" id="PF09356"/>
    </source>
</evidence>
<dbReference type="Pfam" id="PF09931">
    <property type="entry name" value="Phage_phiJL001_Gp84_N"/>
    <property type="match status" value="1"/>
</dbReference>
<sequence>MKYIANLNTLCFKIVLRNEAVLGFTNCDQDIEIDDIVYQKNSVRNISKIVKTSDLADEEVSLDIKLPHHLLDVLDVMDEVYDGSTCSLFSIQLESTSIKYKVNKILYCGTVQNITLSEEWSTVEIASLKEFLRKASTDAYSTTCRASFCDSLCGKDKDLYTVKDIRVEGIERNNRIRCTSIRRRFDALCEENAKIDSIQYRILLHYGNITFRRMILSKEMRFTVQIIAFREPTEGLCTIELAQRIPSFITQSDTFDLMVGCNKIIHMCQTIYQNRLNFRGEPQLPNY</sequence>
<organism evidence="2 3">
    <name type="scientific">Candidatus Fokinia solitaria</name>
    <dbReference type="NCBI Taxonomy" id="1802984"/>
    <lineage>
        <taxon>Bacteria</taxon>
        <taxon>Pseudomonadati</taxon>
        <taxon>Pseudomonadota</taxon>
        <taxon>Alphaproteobacteria</taxon>
        <taxon>Rickettsiales</taxon>
        <taxon>Candidatus Midichloriaceae</taxon>
        <taxon>Candidatus Fokinia</taxon>
    </lineage>
</organism>
<name>A0A2U8BRW0_9RICK</name>
<evidence type="ECO:0000313" key="2">
    <source>
        <dbReference type="EMBL" id="AWD33081.1"/>
    </source>
</evidence>
<feature type="domain" description="Bacteriophage phiJL001 Gp84 C-terminal" evidence="1">
    <location>
        <begin position="237"/>
        <end position="286"/>
    </location>
</feature>
<dbReference type="RefSeq" id="WP_108673122.1">
    <property type="nucleotide sequence ID" value="NZ_CP025989.1"/>
</dbReference>
<evidence type="ECO:0000313" key="3">
    <source>
        <dbReference type="Proteomes" id="UP000244519"/>
    </source>
</evidence>
<accession>A0A2U8BRW0</accession>
<dbReference type="Proteomes" id="UP000244519">
    <property type="component" value="Chromosome"/>
</dbReference>
<protein>
    <submittedName>
        <fullName evidence="2">Phage protein</fullName>
    </submittedName>
</protein>
<dbReference type="KEGG" id="fso:Fsol_00282"/>
<dbReference type="OrthoDB" id="1633386at2"/>
<dbReference type="EMBL" id="CP025989">
    <property type="protein sequence ID" value="AWD33081.1"/>
    <property type="molecule type" value="Genomic_DNA"/>
</dbReference>
<keyword evidence="3" id="KW-1185">Reference proteome</keyword>